<dbReference type="InterPro" id="IPR015422">
    <property type="entry name" value="PyrdxlP-dep_Trfase_small"/>
</dbReference>
<feature type="compositionally biased region" description="Low complexity" evidence="13">
    <location>
        <begin position="563"/>
        <end position="580"/>
    </location>
</feature>
<dbReference type="EC" id="4.4.1.13" evidence="3"/>
<dbReference type="InterPro" id="IPR000277">
    <property type="entry name" value="Cys/Met-Metab_PyrdxlP-dep_enz"/>
</dbReference>
<comment type="catalytic activity">
    <reaction evidence="11">
        <text>an S-substituted L-cysteine + H2O = a thiol + pyruvate + NH4(+)</text>
        <dbReference type="Rhea" id="RHEA:18121"/>
        <dbReference type="ChEBI" id="CHEBI:15361"/>
        <dbReference type="ChEBI" id="CHEBI:15377"/>
        <dbReference type="ChEBI" id="CHEBI:28938"/>
        <dbReference type="ChEBI" id="CHEBI:29256"/>
        <dbReference type="ChEBI" id="CHEBI:58717"/>
        <dbReference type="EC" id="4.4.1.13"/>
    </reaction>
</comment>
<keyword evidence="4" id="KW-0028">Amino-acid biosynthesis</keyword>
<comment type="similarity">
    <text evidence="2">Belongs to the trans-sulfuration enzymes family.</text>
</comment>
<keyword evidence="7" id="KW-0456">Lyase</keyword>
<keyword evidence="15" id="KW-1185">Reference proteome</keyword>
<comment type="catalytic activity">
    <reaction evidence="10">
        <text>L,L-cystathionine + H2O = L-homocysteine + pyruvate + NH4(+)</text>
        <dbReference type="Rhea" id="RHEA:13965"/>
        <dbReference type="ChEBI" id="CHEBI:15361"/>
        <dbReference type="ChEBI" id="CHEBI:15377"/>
        <dbReference type="ChEBI" id="CHEBI:28938"/>
        <dbReference type="ChEBI" id="CHEBI:58161"/>
        <dbReference type="ChEBI" id="CHEBI:58199"/>
    </reaction>
</comment>
<dbReference type="PANTHER" id="PTHR11808">
    <property type="entry name" value="TRANS-SULFURATION ENZYME FAMILY MEMBER"/>
    <property type="match status" value="1"/>
</dbReference>
<dbReference type="NCBIfam" id="TIGR01329">
    <property type="entry name" value="cysta_beta_ly_E"/>
    <property type="match status" value="1"/>
</dbReference>
<dbReference type="OrthoDB" id="2545919at2759"/>
<keyword evidence="6" id="KW-0486">Methionine biosynthesis</keyword>
<evidence type="ECO:0000313" key="14">
    <source>
        <dbReference type="EMBL" id="KAB8079626.1"/>
    </source>
</evidence>
<dbReference type="GO" id="GO:0030170">
    <property type="term" value="F:pyridoxal phosphate binding"/>
    <property type="evidence" value="ECO:0007669"/>
    <property type="project" value="InterPro"/>
</dbReference>
<dbReference type="AlphaFoldDB" id="A0A5N5XFX8"/>
<evidence type="ECO:0000256" key="5">
    <source>
        <dbReference type="ARBA" id="ARBA00022898"/>
    </source>
</evidence>
<accession>A0A5N5XFX8</accession>
<proteinExistence type="inferred from homology"/>
<evidence type="ECO:0000256" key="3">
    <source>
        <dbReference type="ARBA" id="ARBA00012224"/>
    </source>
</evidence>
<feature type="region of interest" description="Disordered" evidence="13">
    <location>
        <begin position="1"/>
        <end position="42"/>
    </location>
</feature>
<dbReference type="CDD" id="cd00614">
    <property type="entry name" value="CGS_like"/>
    <property type="match status" value="1"/>
</dbReference>
<dbReference type="GO" id="GO:0071266">
    <property type="term" value="P:'de novo' L-methionine biosynthetic process"/>
    <property type="evidence" value="ECO:0007669"/>
    <property type="project" value="InterPro"/>
</dbReference>
<comment type="cofactor">
    <cofactor evidence="1">
        <name>pyridoxal 5'-phosphate</name>
        <dbReference type="ChEBI" id="CHEBI:597326"/>
    </cofactor>
</comment>
<evidence type="ECO:0000256" key="9">
    <source>
        <dbReference type="ARBA" id="ARBA00047213"/>
    </source>
</evidence>
<dbReference type="SUPFAM" id="SSF53383">
    <property type="entry name" value="PLP-dependent transferases"/>
    <property type="match status" value="1"/>
</dbReference>
<dbReference type="InterPro" id="IPR015421">
    <property type="entry name" value="PyrdxlP-dep_Trfase_major"/>
</dbReference>
<evidence type="ECO:0000256" key="8">
    <source>
        <dbReference type="ARBA" id="ARBA00046315"/>
    </source>
</evidence>
<dbReference type="FunFam" id="3.40.640.10:FF:000009">
    <property type="entry name" value="Cystathionine gamma-synthase homolog"/>
    <property type="match status" value="1"/>
</dbReference>
<dbReference type="InterPro" id="IPR015424">
    <property type="entry name" value="PyrdxlP-dep_Trfase"/>
</dbReference>
<comment type="pathway">
    <text evidence="8">Amino-acid biosynthesis; L-methionine biosynthesis via de novo pathway; L-homocysteine from L-cystathionine: step 1/1.</text>
</comment>
<dbReference type="Gene3D" id="3.40.640.10">
    <property type="entry name" value="Type I PLP-dependent aspartate aminotransferase-like (Major domain)"/>
    <property type="match status" value="1"/>
</dbReference>
<keyword evidence="5" id="KW-0663">Pyridoxal phosphate</keyword>
<evidence type="ECO:0000256" key="6">
    <source>
        <dbReference type="ARBA" id="ARBA00023167"/>
    </source>
</evidence>
<evidence type="ECO:0000256" key="13">
    <source>
        <dbReference type="SAM" id="MobiDB-lite"/>
    </source>
</evidence>
<dbReference type="Proteomes" id="UP000326565">
    <property type="component" value="Unassembled WGS sequence"/>
</dbReference>
<evidence type="ECO:0000256" key="7">
    <source>
        <dbReference type="ARBA" id="ARBA00023239"/>
    </source>
</evidence>
<dbReference type="PANTHER" id="PTHR11808:SF50">
    <property type="entry name" value="CYSTATHIONINE BETA-LYASE"/>
    <property type="match status" value="1"/>
</dbReference>
<organism evidence="14 15">
    <name type="scientific">Aspergillus leporis</name>
    <dbReference type="NCBI Taxonomy" id="41062"/>
    <lineage>
        <taxon>Eukaryota</taxon>
        <taxon>Fungi</taxon>
        <taxon>Dikarya</taxon>
        <taxon>Ascomycota</taxon>
        <taxon>Pezizomycotina</taxon>
        <taxon>Eurotiomycetes</taxon>
        <taxon>Eurotiomycetidae</taxon>
        <taxon>Eurotiales</taxon>
        <taxon>Aspergillaceae</taxon>
        <taxon>Aspergillus</taxon>
        <taxon>Aspergillus subgen. Circumdati</taxon>
    </lineage>
</organism>
<dbReference type="EMBL" id="ML732149">
    <property type="protein sequence ID" value="KAB8079626.1"/>
    <property type="molecule type" value="Genomic_DNA"/>
</dbReference>
<dbReference type="InterPro" id="IPR006238">
    <property type="entry name" value="Cys_b_lyase_euk"/>
</dbReference>
<evidence type="ECO:0000313" key="15">
    <source>
        <dbReference type="Proteomes" id="UP000326565"/>
    </source>
</evidence>
<sequence>MSASGSGAAPAASSSAKKPFPNVDLEGHNLPPSPAPSSPHTGKRYAIATELVYTESGDQYNASSVPIYQSATFKQTSGGGGGEYDYTRSGNPTRTHLERHLAKVMSAQRALVVSSGMAALDVITRLLRPGDEVVTGDDLYGGTNRLLKYLSTNGGIIVHHVDTTQPEKVREVLSEKTAMVLLETPTNPLIKIVDIPQIAIAAHEVNPNCLVSVDNTMMSPLLLNPLELGADIVYESGTKYLSGHHDLMAGVIAVNDLALGERLYFPINASGCGLSPFDSWLLMRGVKTLKVRMDQQQSNAQRIAEFLESHGFKVRYPGLRSHPQYDLHHSLARGAGAVLSFETGDVGVSERIVESAKLWAISVSFGCVNSLISMPCRMSHASIDAKTRKERAMPEDLIRLCVGIEDVDDLIDDLTRAAVTQRPATQPTWNTSRLGTRLGVDIASAATAGALTCPVITVIDRAIIEKAAKGLPIRQTITSCFRSMVTHPAGFFFSTPFILIYTLYTSTYLTANAIDTVSSTLRNQPFSTVFAGTAKFLATTAVNMGICVYKDARFARLFGASSKPPSSPSSTPAQSTSPPASCHPSGAAKVPKISYALFCLRDSITIFASFNVPTLVAPYVPDYIASTPGMKAAIAQFSCPALMQFASTPMHLLGLDLYNRQPPGGLGWRERASRIRRDYVPSCFARMGKIVPAYGVGGVANVRLRAAMMQYLERKES</sequence>
<evidence type="ECO:0000256" key="12">
    <source>
        <dbReference type="ARBA" id="ARBA00072331"/>
    </source>
</evidence>
<evidence type="ECO:0000256" key="4">
    <source>
        <dbReference type="ARBA" id="ARBA00022605"/>
    </source>
</evidence>
<name>A0A5N5XFX8_9EURO</name>
<evidence type="ECO:0000256" key="10">
    <source>
        <dbReference type="ARBA" id="ARBA00047517"/>
    </source>
</evidence>
<dbReference type="InterPro" id="IPR054542">
    <property type="entry name" value="Cys_met_metab_PP"/>
</dbReference>
<feature type="compositionally biased region" description="Low complexity" evidence="13">
    <location>
        <begin position="1"/>
        <end position="19"/>
    </location>
</feature>
<evidence type="ECO:0000256" key="11">
    <source>
        <dbReference type="ARBA" id="ARBA00047625"/>
    </source>
</evidence>
<evidence type="ECO:0000256" key="2">
    <source>
        <dbReference type="ARBA" id="ARBA00009077"/>
    </source>
</evidence>
<feature type="region of interest" description="Disordered" evidence="13">
    <location>
        <begin position="563"/>
        <end position="583"/>
    </location>
</feature>
<dbReference type="GO" id="GO:0005737">
    <property type="term" value="C:cytoplasm"/>
    <property type="evidence" value="ECO:0007669"/>
    <property type="project" value="TreeGrafter"/>
</dbReference>
<reference evidence="14 15" key="1">
    <citation type="submission" date="2019-04" db="EMBL/GenBank/DDBJ databases">
        <title>Friends and foes A comparative genomics study of 23 Aspergillus species from section Flavi.</title>
        <authorList>
            <consortium name="DOE Joint Genome Institute"/>
            <person name="Kjaerbolling I."/>
            <person name="Vesth T."/>
            <person name="Frisvad J.C."/>
            <person name="Nybo J.L."/>
            <person name="Theobald S."/>
            <person name="Kildgaard S."/>
            <person name="Isbrandt T."/>
            <person name="Kuo A."/>
            <person name="Sato A."/>
            <person name="Lyhne E.K."/>
            <person name="Kogle M.E."/>
            <person name="Wiebenga A."/>
            <person name="Kun R.S."/>
            <person name="Lubbers R.J."/>
            <person name="Makela M.R."/>
            <person name="Barry K."/>
            <person name="Chovatia M."/>
            <person name="Clum A."/>
            <person name="Daum C."/>
            <person name="Haridas S."/>
            <person name="He G."/>
            <person name="LaButti K."/>
            <person name="Lipzen A."/>
            <person name="Mondo S."/>
            <person name="Riley R."/>
            <person name="Salamov A."/>
            <person name="Simmons B.A."/>
            <person name="Magnuson J.K."/>
            <person name="Henrissat B."/>
            <person name="Mortensen U.H."/>
            <person name="Larsen T.O."/>
            <person name="Devries R.P."/>
            <person name="Grigoriev I.V."/>
            <person name="Machida M."/>
            <person name="Baker S.E."/>
            <person name="Andersen M.R."/>
        </authorList>
    </citation>
    <scope>NUCLEOTIDE SEQUENCE [LARGE SCALE GENOMIC DNA]</scope>
    <source>
        <strain evidence="14 15">CBS 151.66</strain>
    </source>
</reference>
<dbReference type="FunFam" id="3.90.1150.10:FF:000013">
    <property type="entry name" value="Cystathionine beta-lyase"/>
    <property type="match status" value="1"/>
</dbReference>
<gene>
    <name evidence="14" type="ORF">BDV29DRAFT_186970</name>
</gene>
<evidence type="ECO:0000256" key="1">
    <source>
        <dbReference type="ARBA" id="ARBA00001933"/>
    </source>
</evidence>
<dbReference type="PROSITE" id="PS00868">
    <property type="entry name" value="CYS_MET_METAB_PP"/>
    <property type="match status" value="1"/>
</dbReference>
<protein>
    <recommendedName>
        <fullName evidence="12">Cystathionine beta-lyase</fullName>
        <ecNumber evidence="3">4.4.1.13</ecNumber>
    </recommendedName>
    <alternativeName>
        <fullName evidence="9">Cysteine-S-conjugate beta-lyase</fullName>
    </alternativeName>
</protein>
<dbReference type="GO" id="GO:0047804">
    <property type="term" value="F:cysteine-S-conjugate beta-lyase activity"/>
    <property type="evidence" value="ECO:0007669"/>
    <property type="project" value="UniProtKB-EC"/>
</dbReference>
<dbReference type="GO" id="GO:0019346">
    <property type="term" value="P:transsulfuration"/>
    <property type="evidence" value="ECO:0007669"/>
    <property type="project" value="InterPro"/>
</dbReference>
<dbReference type="Gene3D" id="3.90.1150.10">
    <property type="entry name" value="Aspartate Aminotransferase, domain 1"/>
    <property type="match status" value="1"/>
</dbReference>
<dbReference type="Pfam" id="PF01053">
    <property type="entry name" value="Cys_Met_Meta_PP"/>
    <property type="match status" value="1"/>
</dbReference>